<evidence type="ECO:0000313" key="1">
    <source>
        <dbReference type="EMBL" id="ODJ86856.1"/>
    </source>
</evidence>
<protein>
    <submittedName>
        <fullName evidence="1">Uncharacterized protein</fullName>
    </submittedName>
</protein>
<dbReference type="RefSeq" id="WP_069126609.1">
    <property type="nucleotide sequence ID" value="NZ_MARB01000017.1"/>
</dbReference>
<organism evidence="1 2">
    <name type="scientific">Candidatus Thiodiazotropha endolucinida</name>
    <dbReference type="NCBI Taxonomy" id="1655433"/>
    <lineage>
        <taxon>Bacteria</taxon>
        <taxon>Pseudomonadati</taxon>
        <taxon>Pseudomonadota</taxon>
        <taxon>Gammaproteobacteria</taxon>
        <taxon>Chromatiales</taxon>
        <taxon>Sedimenticolaceae</taxon>
        <taxon>Candidatus Thiodiazotropha</taxon>
    </lineage>
</organism>
<keyword evidence="2" id="KW-1185">Reference proteome</keyword>
<dbReference type="EMBL" id="MARB01000017">
    <property type="protein sequence ID" value="ODJ86856.1"/>
    <property type="molecule type" value="Genomic_DNA"/>
</dbReference>
<accession>A0A7Z0VK96</accession>
<proteinExistence type="predicted"/>
<gene>
    <name evidence="1" type="ORF">CODIS_30010</name>
</gene>
<sequence length="117" mass="13465">MTSFDAPHPAAVWAEAISLDPLQVDCVTTIMLTILDNQCEMGLEEQIALMAIYGVMKHRDGIVLEKAVHQAIERAQLSNDQQITDEIHELRLYAERAIPRQIMRYFKRFLQESLYGF</sequence>
<comment type="caution">
    <text evidence="1">The sequence shown here is derived from an EMBL/GenBank/DDBJ whole genome shotgun (WGS) entry which is preliminary data.</text>
</comment>
<dbReference type="OrthoDB" id="7862241at2"/>
<evidence type="ECO:0000313" key="2">
    <source>
        <dbReference type="Proteomes" id="UP000094769"/>
    </source>
</evidence>
<name>A0A7Z0VK96_9GAMM</name>
<dbReference type="AlphaFoldDB" id="A0A7Z0VK96"/>
<reference evidence="1 2" key="1">
    <citation type="submission" date="2016-06" db="EMBL/GenBank/DDBJ databases">
        <title>Genome sequence of endosymbiont of Candidatus Endolucinida thiodiazotropha.</title>
        <authorList>
            <person name="Poehlein A."/>
            <person name="Koenig S."/>
            <person name="Heiden S.E."/>
            <person name="Thuermer A."/>
            <person name="Voget S."/>
            <person name="Daniel R."/>
            <person name="Markert S."/>
            <person name="Gros O."/>
            <person name="Schweder T."/>
        </authorList>
    </citation>
    <scope>NUCLEOTIDE SEQUENCE [LARGE SCALE GENOMIC DNA]</scope>
    <source>
        <strain evidence="1 2">COS</strain>
    </source>
</reference>
<dbReference type="Proteomes" id="UP000094769">
    <property type="component" value="Unassembled WGS sequence"/>
</dbReference>